<protein>
    <submittedName>
        <fullName evidence="4">CUB_2 domain-containing protein</fullName>
    </submittedName>
</protein>
<dbReference type="eggNOG" id="ENOG502TG16">
    <property type="taxonomic scope" value="Eukaryota"/>
</dbReference>
<accession>A0A1I7U285</accession>
<evidence type="ECO:0000259" key="2">
    <source>
        <dbReference type="Pfam" id="PF02408"/>
    </source>
</evidence>
<feature type="signal peptide" evidence="1">
    <location>
        <begin position="1"/>
        <end position="17"/>
    </location>
</feature>
<evidence type="ECO:0000256" key="1">
    <source>
        <dbReference type="SAM" id="SignalP"/>
    </source>
</evidence>
<organism evidence="3 4">
    <name type="scientific">Caenorhabditis tropicalis</name>
    <dbReference type="NCBI Taxonomy" id="1561998"/>
    <lineage>
        <taxon>Eukaryota</taxon>
        <taxon>Metazoa</taxon>
        <taxon>Ecdysozoa</taxon>
        <taxon>Nematoda</taxon>
        <taxon>Chromadorea</taxon>
        <taxon>Rhabditida</taxon>
        <taxon>Rhabditina</taxon>
        <taxon>Rhabditomorpha</taxon>
        <taxon>Rhabditoidea</taxon>
        <taxon>Rhabditidae</taxon>
        <taxon>Peloderinae</taxon>
        <taxon>Caenorhabditis</taxon>
    </lineage>
</organism>
<sequence>MIKLASLLLILAGSVAGTVCPALPITQGAGSWPATATNLTTIDKGTNCTIKFNIPNNYVILFRFSSDFQSTDDVVTIYDNNGQPKYTLVHQGKVAYNNILYMPATTAQVQVVSASGNTRFYLSYQYISLANYVQVKKNTGDYFQLSAINPNQYFTFTSANDNVIITYAIEIGSKTTDVRLSEYYVYDGDNINTAKMIGNLGEIGRGDVPGFHQSTGKSYTIVNFFGTRSSSYVIGNDASTIQGHSKYTVLWHSQGLNAQGNMTDLSDGGALYTYICSDCSTYYWTSMRFDSLATISNKGYVTFQGQTPTHKKDKLIKYDPMTLTDSYFPQMIPTGVITLNLYLSRISFNFNTINDGTVWKKAYEGRKGYIFSPNLWSTVANSFNTEIRDDSQLYKFVVNMNKMNMGNVDSMTLKIGPTKGDPAVNNVYPRDKSSNGQVVSNGNYMTVGITSSVTTDVRLSFEVQKASATTVAGLLVSVIFAAFYTL</sequence>
<dbReference type="WBParaSite" id="Csp11.Scaffold629.g14112.t1">
    <property type="protein sequence ID" value="Csp11.Scaffold629.g14112.t1"/>
    <property type="gene ID" value="Csp11.Scaffold629.g14112"/>
</dbReference>
<name>A0A1I7U285_9PELO</name>
<dbReference type="GO" id="GO:0045121">
    <property type="term" value="C:membrane raft"/>
    <property type="evidence" value="ECO:0007669"/>
    <property type="project" value="TreeGrafter"/>
</dbReference>
<feature type="domain" description="CUB-like" evidence="2">
    <location>
        <begin position="23"/>
        <end position="129"/>
    </location>
</feature>
<reference evidence="4" key="1">
    <citation type="submission" date="2016-11" db="UniProtKB">
        <authorList>
            <consortium name="WormBaseParasite"/>
        </authorList>
    </citation>
    <scope>IDENTIFICATION</scope>
</reference>
<dbReference type="AlphaFoldDB" id="A0A1I7U285"/>
<proteinExistence type="predicted"/>
<dbReference type="Proteomes" id="UP000095282">
    <property type="component" value="Unplaced"/>
</dbReference>
<feature type="chain" id="PRO_5009308405" evidence="1">
    <location>
        <begin position="18"/>
        <end position="486"/>
    </location>
</feature>
<keyword evidence="1" id="KW-0732">Signal</keyword>
<dbReference type="STRING" id="1561998.A0A1I7U285"/>
<evidence type="ECO:0000313" key="4">
    <source>
        <dbReference type="WBParaSite" id="Csp11.Scaffold629.g14112.t1"/>
    </source>
</evidence>
<dbReference type="PANTHER" id="PTHR21447">
    <property type="entry name" value="RING-TYPE DOMAIN-CONTAINING PROTEIN-RELATED"/>
    <property type="match status" value="1"/>
</dbReference>
<dbReference type="PANTHER" id="PTHR21447:SF7">
    <property type="entry name" value="CUB-LIKE DOMAIN-CONTAINING PROTEIN"/>
    <property type="match status" value="1"/>
</dbReference>
<dbReference type="GO" id="GO:0045087">
    <property type="term" value="P:innate immune response"/>
    <property type="evidence" value="ECO:0007669"/>
    <property type="project" value="TreeGrafter"/>
</dbReference>
<dbReference type="Pfam" id="PF02408">
    <property type="entry name" value="CUB_2"/>
    <property type="match status" value="1"/>
</dbReference>
<keyword evidence="3" id="KW-1185">Reference proteome</keyword>
<evidence type="ECO:0000313" key="3">
    <source>
        <dbReference type="Proteomes" id="UP000095282"/>
    </source>
</evidence>
<dbReference type="InterPro" id="IPR003366">
    <property type="entry name" value="CUB-like_dom"/>
</dbReference>